<evidence type="ECO:0000313" key="11">
    <source>
        <dbReference type="Proteomes" id="UP001527202"/>
    </source>
</evidence>
<dbReference type="GeneID" id="95378538"/>
<dbReference type="Gene3D" id="1.10.3720.10">
    <property type="entry name" value="MetI-like"/>
    <property type="match status" value="1"/>
</dbReference>
<feature type="domain" description="ABC transmembrane type-1" evidence="7">
    <location>
        <begin position="88"/>
        <end position="310"/>
    </location>
</feature>
<dbReference type="Proteomes" id="UP001527202">
    <property type="component" value="Unassembled WGS sequence"/>
</dbReference>
<evidence type="ECO:0000256" key="5">
    <source>
        <dbReference type="ARBA" id="ARBA00023136"/>
    </source>
</evidence>
<dbReference type="InterPro" id="IPR000515">
    <property type="entry name" value="MetI-like"/>
</dbReference>
<dbReference type="PROSITE" id="PS50928">
    <property type="entry name" value="ABC_TM1"/>
    <property type="match status" value="1"/>
</dbReference>
<evidence type="ECO:0000259" key="7">
    <source>
        <dbReference type="PROSITE" id="PS50928"/>
    </source>
</evidence>
<keyword evidence="11" id="KW-1185">Reference proteome</keyword>
<dbReference type="KEGG" id="pchi:PC41400_27500"/>
<evidence type="ECO:0000256" key="2">
    <source>
        <dbReference type="ARBA" id="ARBA00022448"/>
    </source>
</evidence>
<keyword evidence="5 6" id="KW-0472">Membrane</keyword>
<evidence type="ECO:0000313" key="9">
    <source>
        <dbReference type="EMBL" id="QAV21209.1"/>
    </source>
</evidence>
<evidence type="ECO:0000256" key="6">
    <source>
        <dbReference type="RuleBase" id="RU363032"/>
    </source>
</evidence>
<dbReference type="Pfam" id="PF00528">
    <property type="entry name" value="BPD_transp_1"/>
    <property type="match status" value="1"/>
</dbReference>
<feature type="transmembrane region" description="Helical" evidence="6">
    <location>
        <begin position="29"/>
        <end position="48"/>
    </location>
</feature>
<dbReference type="PANTHER" id="PTHR43496">
    <property type="entry name" value="PROTEIN LPLB"/>
    <property type="match status" value="1"/>
</dbReference>
<evidence type="ECO:0000313" key="8">
    <source>
        <dbReference type="EMBL" id="MCY9595316.1"/>
    </source>
</evidence>
<comment type="subcellular location">
    <subcellularLocation>
        <location evidence="6">Cell membrane</location>
        <topology evidence="6">Multi-pass membrane protein</topology>
    </subcellularLocation>
    <subcellularLocation>
        <location evidence="1">Membrane</location>
        <topology evidence="1">Multi-pass membrane protein</topology>
    </subcellularLocation>
</comment>
<accession>A0A410X3M0</accession>
<dbReference type="EMBL" id="JAMDMJ010000007">
    <property type="protein sequence ID" value="MCY9595316.1"/>
    <property type="molecule type" value="Genomic_DNA"/>
</dbReference>
<feature type="transmembrane region" description="Helical" evidence="6">
    <location>
        <begin position="91"/>
        <end position="110"/>
    </location>
</feature>
<proteinExistence type="inferred from homology"/>
<dbReference type="GO" id="GO:0005886">
    <property type="term" value="C:plasma membrane"/>
    <property type="evidence" value="ECO:0007669"/>
    <property type="project" value="UniProtKB-SubCell"/>
</dbReference>
<evidence type="ECO:0000256" key="4">
    <source>
        <dbReference type="ARBA" id="ARBA00022989"/>
    </source>
</evidence>
<feature type="transmembrane region" description="Helical" evidence="6">
    <location>
        <begin position="288"/>
        <end position="314"/>
    </location>
</feature>
<feature type="transmembrane region" description="Helical" evidence="6">
    <location>
        <begin position="224"/>
        <end position="244"/>
    </location>
</feature>
<dbReference type="Proteomes" id="UP000288943">
    <property type="component" value="Chromosome"/>
</dbReference>
<reference evidence="8 11" key="2">
    <citation type="submission" date="2022-05" db="EMBL/GenBank/DDBJ databases">
        <title>Genome Sequencing of Bee-Associated Microbes.</title>
        <authorList>
            <person name="Dunlap C."/>
        </authorList>
    </citation>
    <scope>NUCLEOTIDE SEQUENCE [LARGE SCALE GENOMIC DNA]</scope>
    <source>
        <strain evidence="8 11">NRRL B-23120</strain>
    </source>
</reference>
<reference evidence="9 10" key="1">
    <citation type="submission" date="2018-01" db="EMBL/GenBank/DDBJ databases">
        <title>The whole genome sequencing and assembly of Paenibacillus chitinolyticus KCCM 41400 strain.</title>
        <authorList>
            <person name="Kim J.-Y."/>
            <person name="Park M.-K."/>
            <person name="Lee Y.-J."/>
            <person name="Yi H."/>
            <person name="Bahn Y.-S."/>
            <person name="Kim J.F."/>
            <person name="Lee D.-W."/>
        </authorList>
    </citation>
    <scope>NUCLEOTIDE SEQUENCE [LARGE SCALE GENOMIC DNA]</scope>
    <source>
        <strain evidence="9 10">KCCM 41400</strain>
    </source>
</reference>
<keyword evidence="2 6" id="KW-0813">Transport</keyword>
<keyword evidence="3 6" id="KW-0812">Transmembrane</keyword>
<dbReference type="PANTHER" id="PTHR43496:SF1">
    <property type="entry name" value="POLYGALACTURONAN_RHAMNOGALACTURONAN TRANSPORT SYSTEM PERMEASE PROTEIN YTEP"/>
    <property type="match status" value="1"/>
</dbReference>
<comment type="similarity">
    <text evidence="6">Belongs to the binding-protein-dependent transport system permease family.</text>
</comment>
<evidence type="ECO:0000313" key="10">
    <source>
        <dbReference type="Proteomes" id="UP000288943"/>
    </source>
</evidence>
<keyword evidence="4 6" id="KW-1133">Transmembrane helix</keyword>
<evidence type="ECO:0000256" key="1">
    <source>
        <dbReference type="ARBA" id="ARBA00004141"/>
    </source>
</evidence>
<dbReference type="SUPFAM" id="SSF161098">
    <property type="entry name" value="MetI-like"/>
    <property type="match status" value="1"/>
</dbReference>
<dbReference type="AlphaFoldDB" id="A0A410X3M0"/>
<dbReference type="EMBL" id="CP026520">
    <property type="protein sequence ID" value="QAV21209.1"/>
    <property type="molecule type" value="Genomic_DNA"/>
</dbReference>
<dbReference type="RefSeq" id="WP_042234947.1">
    <property type="nucleotide sequence ID" value="NZ_CP026520.1"/>
</dbReference>
<dbReference type="GO" id="GO:0055085">
    <property type="term" value="P:transmembrane transport"/>
    <property type="evidence" value="ECO:0007669"/>
    <property type="project" value="InterPro"/>
</dbReference>
<gene>
    <name evidence="8" type="ORF">M5X16_05955</name>
    <name evidence="9" type="ORF">PC41400_27500</name>
</gene>
<feature type="transmembrane region" description="Helical" evidence="6">
    <location>
        <begin position="130"/>
        <end position="148"/>
    </location>
</feature>
<name>A0A410X3M0_9BACL</name>
<sequence length="322" mass="36168">MAQVAVETSVSKEAKSPSIWKRFFKQWDIQLMVIPGIVFLLIFHYIPMYGVLTAFKDYDLFNGFFGSPWVGLKHFKMFFESPDFPRVMRNTIMISLFKLLIAFPAPIILALMLNEVRNKLFKNVVQTVTYLPHFLSWVVVAGFVTSFLSTDNGSLNIAMQKLSMIDEPINFLAIPEYFWTILISTGIWKDIGFGSIVYLAAIAGIDPALYESASIDGASRFKQIYLITLPCIFPVIIIFLILQIGSLMNAGANGGYEDILLLSANPVLREYSDVLDTFVYRTGIQNQLFSYATAVGLFKAVMSIVLLSGANLLARRTGQSLW</sequence>
<dbReference type="CDD" id="cd06261">
    <property type="entry name" value="TM_PBP2"/>
    <property type="match status" value="1"/>
</dbReference>
<dbReference type="InterPro" id="IPR035906">
    <property type="entry name" value="MetI-like_sf"/>
</dbReference>
<protein>
    <submittedName>
        <fullName evidence="8">ABC transporter permease subunit</fullName>
    </submittedName>
    <submittedName>
        <fullName evidence="9">Sugar ABC transporter permease</fullName>
    </submittedName>
</protein>
<evidence type="ECO:0000256" key="3">
    <source>
        <dbReference type="ARBA" id="ARBA00022692"/>
    </source>
</evidence>
<dbReference type="OrthoDB" id="9785836at2"/>
<organism evidence="9 10">
    <name type="scientific">Paenibacillus chitinolyticus</name>
    <dbReference type="NCBI Taxonomy" id="79263"/>
    <lineage>
        <taxon>Bacteria</taxon>
        <taxon>Bacillati</taxon>
        <taxon>Bacillota</taxon>
        <taxon>Bacilli</taxon>
        <taxon>Bacillales</taxon>
        <taxon>Paenibacillaceae</taxon>
        <taxon>Paenibacillus</taxon>
    </lineage>
</organism>